<accession>A0ACB8UG94</accession>
<dbReference type="Proteomes" id="UP001055072">
    <property type="component" value="Unassembled WGS sequence"/>
</dbReference>
<proteinExistence type="predicted"/>
<name>A0ACB8UG94_9APHY</name>
<keyword evidence="2" id="KW-1185">Reference proteome</keyword>
<comment type="caution">
    <text evidence="1">The sequence shown here is derived from an EMBL/GenBank/DDBJ whole genome shotgun (WGS) entry which is preliminary data.</text>
</comment>
<sequence length="505" mass="56809">MAKGHGHANGPQDGPQDDPLAKVLQPPPDESPEQRARREQQQREATRVSLQIDEGIQEARKAYERRKKAVKILLLGQAESGKSTTLKNFQLAFSPSHFRNERLAWRTIIQLNLIRQVLLEVLEEEWANPTEAPPQPQLSEKARGKLPMRSSVPNAAPTNGAKPAGNPTRSIRFSAQAQPSASLTDVHRRTRTRLLPLLAIEVDLTMKLFPELASAPPVMKEVCVRAGNGWKDVLMKLQKEQKDKLKGKGNAAGTTDELTTVLDGCREDIVGLWEDQAVKAVLRRHGVRMQDMPGFFLNDSARVATIAYDPTDDDIVRARLRTLGVEEHRFTMESGMSWASGSEWYIYDVGGSRSMRPHWIPYFDDVQAIIFLAPLAFNLMLEEDSKVNRLEDSITLWREICGNVLLQGATLILFFNKMDILQATLAAGIRVAKYVPSYSDQPNDVLHVVKYFRDKFRGYHKRLSPKARPFYCHETSVIDTRATAVILVGVREGILRSHLQSVNVI</sequence>
<protein>
    <submittedName>
        <fullName evidence="1">G-protein alpha subunit</fullName>
    </submittedName>
</protein>
<evidence type="ECO:0000313" key="2">
    <source>
        <dbReference type="Proteomes" id="UP001055072"/>
    </source>
</evidence>
<reference evidence="1" key="1">
    <citation type="journal article" date="2021" name="Environ. Microbiol.">
        <title>Gene family expansions and transcriptome signatures uncover fungal adaptations to wood decay.</title>
        <authorList>
            <person name="Hage H."/>
            <person name="Miyauchi S."/>
            <person name="Viragh M."/>
            <person name="Drula E."/>
            <person name="Min B."/>
            <person name="Chaduli D."/>
            <person name="Navarro D."/>
            <person name="Favel A."/>
            <person name="Norest M."/>
            <person name="Lesage-Meessen L."/>
            <person name="Balint B."/>
            <person name="Merenyi Z."/>
            <person name="de Eugenio L."/>
            <person name="Morin E."/>
            <person name="Martinez A.T."/>
            <person name="Baldrian P."/>
            <person name="Stursova M."/>
            <person name="Martinez M.J."/>
            <person name="Novotny C."/>
            <person name="Magnuson J.K."/>
            <person name="Spatafora J.W."/>
            <person name="Maurice S."/>
            <person name="Pangilinan J."/>
            <person name="Andreopoulos W."/>
            <person name="LaButti K."/>
            <person name="Hundley H."/>
            <person name="Na H."/>
            <person name="Kuo A."/>
            <person name="Barry K."/>
            <person name="Lipzen A."/>
            <person name="Henrissat B."/>
            <person name="Riley R."/>
            <person name="Ahrendt S."/>
            <person name="Nagy L.G."/>
            <person name="Grigoriev I.V."/>
            <person name="Martin F."/>
            <person name="Rosso M.N."/>
        </authorList>
    </citation>
    <scope>NUCLEOTIDE SEQUENCE</scope>
    <source>
        <strain evidence="1">CBS 384.51</strain>
    </source>
</reference>
<dbReference type="EMBL" id="MU274902">
    <property type="protein sequence ID" value="KAI0093378.1"/>
    <property type="molecule type" value="Genomic_DNA"/>
</dbReference>
<gene>
    <name evidence="1" type="ORF">BDY19DRAFT_883083</name>
</gene>
<evidence type="ECO:0000313" key="1">
    <source>
        <dbReference type="EMBL" id="KAI0093378.1"/>
    </source>
</evidence>
<organism evidence="1 2">
    <name type="scientific">Irpex rosettiformis</name>
    <dbReference type="NCBI Taxonomy" id="378272"/>
    <lineage>
        <taxon>Eukaryota</taxon>
        <taxon>Fungi</taxon>
        <taxon>Dikarya</taxon>
        <taxon>Basidiomycota</taxon>
        <taxon>Agaricomycotina</taxon>
        <taxon>Agaricomycetes</taxon>
        <taxon>Polyporales</taxon>
        <taxon>Irpicaceae</taxon>
        <taxon>Irpex</taxon>
    </lineage>
</organism>